<dbReference type="AlphaFoldDB" id="A0A327T2Z0"/>
<dbReference type="InterPro" id="IPR050640">
    <property type="entry name" value="Bact_2-comp_sensor_kinase"/>
</dbReference>
<dbReference type="EMBL" id="QLLR01000002">
    <property type="protein sequence ID" value="RAJ35551.1"/>
    <property type="molecule type" value="Genomic_DNA"/>
</dbReference>
<dbReference type="OrthoDB" id="9792992at2"/>
<name>A0A327T2Z0_9SPHI</name>
<dbReference type="InterPro" id="IPR036890">
    <property type="entry name" value="HATPase_C_sf"/>
</dbReference>
<dbReference type="Proteomes" id="UP000249754">
    <property type="component" value="Unassembled WGS sequence"/>
</dbReference>
<organism evidence="3 4">
    <name type="scientific">Pedobacter cryoconitis</name>
    <dbReference type="NCBI Taxonomy" id="188932"/>
    <lineage>
        <taxon>Bacteria</taxon>
        <taxon>Pseudomonadati</taxon>
        <taxon>Bacteroidota</taxon>
        <taxon>Sphingobacteriia</taxon>
        <taxon>Sphingobacteriales</taxon>
        <taxon>Sphingobacteriaceae</taxon>
        <taxon>Pedobacter</taxon>
    </lineage>
</organism>
<reference evidence="3 4" key="1">
    <citation type="submission" date="2018-06" db="EMBL/GenBank/DDBJ databases">
        <title>Genomic Encyclopedia of Archaeal and Bacterial Type Strains, Phase II (KMG-II): from individual species to whole genera.</title>
        <authorList>
            <person name="Goeker M."/>
        </authorList>
    </citation>
    <scope>NUCLEOTIDE SEQUENCE [LARGE SCALE GENOMIC DNA]</scope>
    <source>
        <strain evidence="3 4">DSM 14825</strain>
    </source>
</reference>
<protein>
    <submittedName>
        <fullName evidence="3">Histidine kinase</fullName>
    </submittedName>
</protein>
<feature type="transmembrane region" description="Helical" evidence="1">
    <location>
        <begin position="75"/>
        <end position="98"/>
    </location>
</feature>
<keyword evidence="1" id="KW-1133">Transmembrane helix</keyword>
<keyword evidence="3" id="KW-0808">Transferase</keyword>
<evidence type="ECO:0000259" key="2">
    <source>
        <dbReference type="Pfam" id="PF06580"/>
    </source>
</evidence>
<accession>A0A327T2Z0</accession>
<dbReference type="PANTHER" id="PTHR34220:SF7">
    <property type="entry name" value="SENSOR HISTIDINE KINASE YPDA"/>
    <property type="match status" value="1"/>
</dbReference>
<feature type="transmembrane region" description="Helical" evidence="1">
    <location>
        <begin position="41"/>
        <end position="63"/>
    </location>
</feature>
<dbReference type="GO" id="GO:0000155">
    <property type="term" value="F:phosphorelay sensor kinase activity"/>
    <property type="evidence" value="ECO:0007669"/>
    <property type="project" value="InterPro"/>
</dbReference>
<proteinExistence type="predicted"/>
<feature type="transmembrane region" description="Helical" evidence="1">
    <location>
        <begin position="118"/>
        <end position="139"/>
    </location>
</feature>
<dbReference type="Gene3D" id="3.30.565.10">
    <property type="entry name" value="Histidine kinase-like ATPase, C-terminal domain"/>
    <property type="match status" value="1"/>
</dbReference>
<gene>
    <name evidence="3" type="ORF">LY11_00796</name>
</gene>
<dbReference type="PANTHER" id="PTHR34220">
    <property type="entry name" value="SENSOR HISTIDINE KINASE YPDA"/>
    <property type="match status" value="1"/>
</dbReference>
<keyword evidence="1" id="KW-0812">Transmembrane</keyword>
<keyword evidence="3" id="KW-0418">Kinase</keyword>
<dbReference type="InterPro" id="IPR010559">
    <property type="entry name" value="Sig_transdc_His_kin_internal"/>
</dbReference>
<feature type="domain" description="Signal transduction histidine kinase internal region" evidence="2">
    <location>
        <begin position="169"/>
        <end position="247"/>
    </location>
</feature>
<dbReference type="GO" id="GO:0016020">
    <property type="term" value="C:membrane"/>
    <property type="evidence" value="ECO:0007669"/>
    <property type="project" value="InterPro"/>
</dbReference>
<dbReference type="Pfam" id="PF06580">
    <property type="entry name" value="His_kinase"/>
    <property type="match status" value="1"/>
</dbReference>
<dbReference type="STRING" id="188932.AY601_0766"/>
<feature type="transmembrane region" description="Helical" evidence="1">
    <location>
        <begin position="12"/>
        <end position="35"/>
    </location>
</feature>
<sequence length="355" mass="41447">MISASASNKFKFYRAHIFVWTLFIVYELLLIFLLHMPAASIIDYILIYGINIILFYFNTYIVWPLIYKKPIYIGLVFILLELAGYLLLRYIIAAIYLFLDVPTTVPFITSLDSISKMVYRFIYFFGLSSAYWFALNIITQRKEISDLEKNILLEQLNQQLLEKKLVDSEVAYLKSQINPHFLFNSLNFLHNSAIKDAPQLTKPILLLSDIMRYALTEIPQNGKVELSEEIEQIASFIDLNQFRFDHNLQLSFTIIGNTANLQILPLILLTPVENIFKYADLKNPEHPVKINLEINDNELQFTINNRKIRTRKPIPSHGIGLKNLKLRLDAYYPDNHEIQIIETAENYTFKLQIIL</sequence>
<evidence type="ECO:0000313" key="3">
    <source>
        <dbReference type="EMBL" id="RAJ35551.1"/>
    </source>
</evidence>
<comment type="caution">
    <text evidence="3">The sequence shown here is derived from an EMBL/GenBank/DDBJ whole genome shotgun (WGS) entry which is preliminary data.</text>
</comment>
<keyword evidence="1" id="KW-0472">Membrane</keyword>
<evidence type="ECO:0000313" key="4">
    <source>
        <dbReference type="Proteomes" id="UP000249754"/>
    </source>
</evidence>
<evidence type="ECO:0000256" key="1">
    <source>
        <dbReference type="SAM" id="Phobius"/>
    </source>
</evidence>